<feature type="active site" description="Proton acceptor" evidence="11">
    <location>
        <position position="439"/>
    </location>
</feature>
<dbReference type="InterPro" id="IPR004099">
    <property type="entry name" value="Pyr_nucl-diS_OxRdtase_dimer"/>
</dbReference>
<comment type="catalytic activity">
    <reaction evidence="10 14">
        <text>N(6)-[(R)-dihydrolipoyl]-L-lysyl-[protein] + NAD(+) = N(6)-[(R)-lipoyl]-L-lysyl-[protein] + NADH + H(+)</text>
        <dbReference type="Rhea" id="RHEA:15045"/>
        <dbReference type="Rhea" id="RHEA-COMP:10474"/>
        <dbReference type="Rhea" id="RHEA-COMP:10475"/>
        <dbReference type="ChEBI" id="CHEBI:15378"/>
        <dbReference type="ChEBI" id="CHEBI:57540"/>
        <dbReference type="ChEBI" id="CHEBI:57945"/>
        <dbReference type="ChEBI" id="CHEBI:83099"/>
        <dbReference type="ChEBI" id="CHEBI:83100"/>
        <dbReference type="EC" id="1.8.1.4"/>
    </reaction>
</comment>
<keyword evidence="8" id="KW-1015">Disulfide bond</keyword>
<feature type="disulfide bond" description="Redox-active" evidence="13">
    <location>
        <begin position="42"/>
        <end position="47"/>
    </location>
</feature>
<keyword evidence="5 12" id="KW-0274">FAD</keyword>
<dbReference type="Pfam" id="PF07992">
    <property type="entry name" value="Pyr_redox_2"/>
    <property type="match status" value="1"/>
</dbReference>
<keyword evidence="18" id="KW-1185">Reference proteome</keyword>
<dbReference type="InterPro" id="IPR036188">
    <property type="entry name" value="FAD/NAD-bd_sf"/>
</dbReference>
<feature type="domain" description="FAD/NAD(P)-binding" evidence="16">
    <location>
        <begin position="5"/>
        <end position="322"/>
    </location>
</feature>
<accession>A0A1Q8QZF3</accession>
<evidence type="ECO:0000256" key="7">
    <source>
        <dbReference type="ARBA" id="ARBA00023027"/>
    </source>
</evidence>
<evidence type="ECO:0000259" key="16">
    <source>
        <dbReference type="Pfam" id="PF07992"/>
    </source>
</evidence>
<keyword evidence="9 14" id="KW-0676">Redox-active center</keyword>
<keyword evidence="7 12" id="KW-0520">NAD</keyword>
<feature type="binding site" evidence="12">
    <location>
        <position position="114"/>
    </location>
    <ligand>
        <name>FAD</name>
        <dbReference type="ChEBI" id="CHEBI:57692"/>
    </ligand>
</feature>
<evidence type="ECO:0000259" key="15">
    <source>
        <dbReference type="Pfam" id="PF02852"/>
    </source>
</evidence>
<feature type="binding site" evidence="12">
    <location>
        <begin position="141"/>
        <end position="143"/>
    </location>
    <ligand>
        <name>FAD</name>
        <dbReference type="ChEBI" id="CHEBI:57692"/>
    </ligand>
</feature>
<proteinExistence type="inferred from homology"/>
<evidence type="ECO:0000256" key="6">
    <source>
        <dbReference type="ARBA" id="ARBA00023002"/>
    </source>
</evidence>
<keyword evidence="4 14" id="KW-0285">Flavoprotein</keyword>
<comment type="similarity">
    <text evidence="1 14">Belongs to the class-I pyridine nucleotide-disulfide oxidoreductase family.</text>
</comment>
<dbReference type="InterPro" id="IPR050151">
    <property type="entry name" value="Class-I_Pyr_Nuc-Dis_Oxidored"/>
</dbReference>
<evidence type="ECO:0000256" key="13">
    <source>
        <dbReference type="PIRSR" id="PIRSR000350-4"/>
    </source>
</evidence>
<comment type="cofactor">
    <cofactor evidence="12 14">
        <name>FAD</name>
        <dbReference type="ChEBI" id="CHEBI:57692"/>
    </cofactor>
    <text evidence="12 14">Binds 1 FAD per subunit.</text>
</comment>
<protein>
    <recommendedName>
        <fullName evidence="3 14">Dihydrolipoyl dehydrogenase</fullName>
        <ecNumber evidence="2 14">1.8.1.4</ecNumber>
    </recommendedName>
</protein>
<evidence type="ECO:0000256" key="10">
    <source>
        <dbReference type="ARBA" id="ARBA00049187"/>
    </source>
</evidence>
<evidence type="ECO:0000256" key="9">
    <source>
        <dbReference type="ARBA" id="ARBA00023284"/>
    </source>
</evidence>
<dbReference type="EMBL" id="MLBF01000007">
    <property type="protein sequence ID" value="OLN32724.1"/>
    <property type="molecule type" value="Genomic_DNA"/>
</dbReference>
<dbReference type="InterPro" id="IPR016156">
    <property type="entry name" value="FAD/NAD-linked_Rdtase_dimer_sf"/>
</dbReference>
<feature type="binding site" evidence="12">
    <location>
        <begin position="178"/>
        <end position="185"/>
    </location>
    <ligand>
        <name>NAD(+)</name>
        <dbReference type="ChEBI" id="CHEBI:57540"/>
    </ligand>
</feature>
<dbReference type="PANTHER" id="PTHR22912:SF151">
    <property type="entry name" value="DIHYDROLIPOYL DEHYDROGENASE, MITOCHONDRIAL"/>
    <property type="match status" value="1"/>
</dbReference>
<evidence type="ECO:0000256" key="2">
    <source>
        <dbReference type="ARBA" id="ARBA00012608"/>
    </source>
</evidence>
<dbReference type="PIRSF" id="PIRSF000350">
    <property type="entry name" value="Mercury_reductase_MerA"/>
    <property type="match status" value="1"/>
</dbReference>
<evidence type="ECO:0000256" key="8">
    <source>
        <dbReference type="ARBA" id="ARBA00023157"/>
    </source>
</evidence>
<evidence type="ECO:0000256" key="3">
    <source>
        <dbReference type="ARBA" id="ARBA00016961"/>
    </source>
</evidence>
<dbReference type="GO" id="GO:0005737">
    <property type="term" value="C:cytoplasm"/>
    <property type="evidence" value="ECO:0007669"/>
    <property type="project" value="UniProtKB-ARBA"/>
</dbReference>
<dbReference type="RefSeq" id="WP_075364185.1">
    <property type="nucleotide sequence ID" value="NZ_MLBF01000007.1"/>
</dbReference>
<dbReference type="OrthoDB" id="9807946at2"/>
<dbReference type="PANTHER" id="PTHR22912">
    <property type="entry name" value="DISULFIDE OXIDOREDUCTASE"/>
    <property type="match status" value="1"/>
</dbReference>
<dbReference type="SUPFAM" id="SSF51905">
    <property type="entry name" value="FAD/NAD(P)-binding domain"/>
    <property type="match status" value="1"/>
</dbReference>
<dbReference type="InterPro" id="IPR006258">
    <property type="entry name" value="Lipoamide_DH"/>
</dbReference>
<evidence type="ECO:0000313" key="17">
    <source>
        <dbReference type="EMBL" id="OLN32724.1"/>
    </source>
</evidence>
<feature type="domain" description="Pyridine nucleotide-disulphide oxidoreductase dimerisation" evidence="15">
    <location>
        <begin position="341"/>
        <end position="450"/>
    </location>
</feature>
<name>A0A1Q8QZF3_9FIRM</name>
<feature type="binding site" evidence="12">
    <location>
        <position position="307"/>
    </location>
    <ligand>
        <name>FAD</name>
        <dbReference type="ChEBI" id="CHEBI:57692"/>
    </ligand>
</feature>
<dbReference type="GO" id="GO:0050660">
    <property type="term" value="F:flavin adenine dinucleotide binding"/>
    <property type="evidence" value="ECO:0007669"/>
    <property type="project" value="InterPro"/>
</dbReference>
<evidence type="ECO:0000256" key="14">
    <source>
        <dbReference type="RuleBase" id="RU003692"/>
    </source>
</evidence>
<dbReference type="InterPro" id="IPR012999">
    <property type="entry name" value="Pyr_OxRdtase_I_AS"/>
</dbReference>
<sequence>MGNKYDLTVIGGGPGGYVAAIRAAQLGLKVAVIEDKQMGGTCLNRGCIPTKSLLHSSEVYQTAKTGLDFGIVVGDVQFDFGKIIAKKDSVVKRLRSGIEFLVKKNGATIINGLGYIKDKNTIEVTGKEPQTITTDKIIIATGSRPSRPPIPGLDSEKVLDSDSLLDLKNCPDKLVIIGGGVIGIEFATVFNSLGKDVTIIEMMDEILPGVDSEISSTIRKSLLKKGIILYTSSTVLSIETKKETECVFKTNNVEQRETCDLVLVAIGRKPNSEGIGLENIGLVPEKGFINVNDKLETSVPGVYAIGDVTGKVMLAHVASAQGLIAAANVAGIAQRMNYSVVPGCIYTSPEIATVGMTEAEAIKQGNKVKVGRFPVSANGKSMIMGETEGLIKIVTDETTGEILGTHILAPRATDMIAEMCLAMKLESTVEEISNTIHPHPTVSEIIMEAAHDVEGLCVHKPRN</sequence>
<reference evidence="17 18" key="1">
    <citation type="submission" date="2016-09" db="EMBL/GenBank/DDBJ databases">
        <title>Complete genome of Desulfosporosinus sp. OL.</title>
        <authorList>
            <person name="Mardanov A."/>
            <person name="Beletsky A."/>
            <person name="Panova A."/>
            <person name="Karnachuk O."/>
            <person name="Ravin N."/>
        </authorList>
    </citation>
    <scope>NUCLEOTIDE SEQUENCE [LARGE SCALE GENOMIC DNA]</scope>
    <source>
        <strain evidence="17 18">OL</strain>
    </source>
</reference>
<evidence type="ECO:0000256" key="4">
    <source>
        <dbReference type="ARBA" id="ARBA00022630"/>
    </source>
</evidence>
<dbReference type="FunFam" id="3.30.390.30:FF:000001">
    <property type="entry name" value="Dihydrolipoyl dehydrogenase"/>
    <property type="match status" value="1"/>
</dbReference>
<comment type="miscellaneous">
    <text evidence="14">The active site is a redox-active disulfide bond.</text>
</comment>
<dbReference type="Pfam" id="PF02852">
    <property type="entry name" value="Pyr_redox_dim"/>
    <property type="match status" value="1"/>
</dbReference>
<keyword evidence="12" id="KW-0547">Nucleotide-binding</keyword>
<evidence type="ECO:0000256" key="1">
    <source>
        <dbReference type="ARBA" id="ARBA00007532"/>
    </source>
</evidence>
<comment type="caution">
    <text evidence="17">The sequence shown here is derived from an EMBL/GenBank/DDBJ whole genome shotgun (WGS) entry which is preliminary data.</text>
</comment>
<dbReference type="PRINTS" id="PR00411">
    <property type="entry name" value="PNDRDTASEI"/>
</dbReference>
<dbReference type="AlphaFoldDB" id="A0A1Q8QZF3"/>
<dbReference type="SUPFAM" id="SSF55424">
    <property type="entry name" value="FAD/NAD-linked reductases, dimerisation (C-terminal) domain"/>
    <property type="match status" value="1"/>
</dbReference>
<feature type="binding site" evidence="12">
    <location>
        <position position="51"/>
    </location>
    <ligand>
        <name>FAD</name>
        <dbReference type="ChEBI" id="CHEBI:57692"/>
    </ligand>
</feature>
<dbReference type="GO" id="GO:0006103">
    <property type="term" value="P:2-oxoglutarate metabolic process"/>
    <property type="evidence" value="ECO:0007669"/>
    <property type="project" value="TreeGrafter"/>
</dbReference>
<dbReference type="NCBIfam" id="TIGR01350">
    <property type="entry name" value="lipoamide_DH"/>
    <property type="match status" value="1"/>
</dbReference>
<organism evidence="17 18">
    <name type="scientific">Desulfosporosinus metallidurans</name>
    <dbReference type="NCBI Taxonomy" id="1888891"/>
    <lineage>
        <taxon>Bacteria</taxon>
        <taxon>Bacillati</taxon>
        <taxon>Bacillota</taxon>
        <taxon>Clostridia</taxon>
        <taxon>Eubacteriales</taxon>
        <taxon>Desulfitobacteriaceae</taxon>
        <taxon>Desulfosporosinus</taxon>
    </lineage>
</organism>
<evidence type="ECO:0000313" key="18">
    <source>
        <dbReference type="Proteomes" id="UP000186102"/>
    </source>
</evidence>
<evidence type="ECO:0000256" key="11">
    <source>
        <dbReference type="PIRSR" id="PIRSR000350-2"/>
    </source>
</evidence>
<evidence type="ECO:0000256" key="5">
    <source>
        <dbReference type="ARBA" id="ARBA00022827"/>
    </source>
</evidence>
<dbReference type="Proteomes" id="UP000186102">
    <property type="component" value="Unassembled WGS sequence"/>
</dbReference>
<dbReference type="GO" id="GO:0004148">
    <property type="term" value="F:dihydrolipoyl dehydrogenase (NADH) activity"/>
    <property type="evidence" value="ECO:0007669"/>
    <property type="project" value="UniProtKB-EC"/>
</dbReference>
<feature type="binding site" evidence="12">
    <location>
        <position position="267"/>
    </location>
    <ligand>
        <name>NAD(+)</name>
        <dbReference type="ChEBI" id="CHEBI:57540"/>
    </ligand>
</feature>
<dbReference type="STRING" id="1888891.DSOL_1475"/>
<dbReference type="PRINTS" id="PR00368">
    <property type="entry name" value="FADPNR"/>
</dbReference>
<dbReference type="InterPro" id="IPR001100">
    <property type="entry name" value="Pyr_nuc-diS_OxRdtase"/>
</dbReference>
<dbReference type="InterPro" id="IPR023753">
    <property type="entry name" value="FAD/NAD-binding_dom"/>
</dbReference>
<dbReference type="EC" id="1.8.1.4" evidence="2 14"/>
<dbReference type="PROSITE" id="PS00076">
    <property type="entry name" value="PYRIDINE_REDOX_1"/>
    <property type="match status" value="1"/>
</dbReference>
<feature type="binding site" evidence="12">
    <location>
        <position position="201"/>
    </location>
    <ligand>
        <name>NAD(+)</name>
        <dbReference type="ChEBI" id="CHEBI:57540"/>
    </ligand>
</feature>
<feature type="binding site" evidence="12">
    <location>
        <begin position="313"/>
        <end position="316"/>
    </location>
    <ligand>
        <name>FAD</name>
        <dbReference type="ChEBI" id="CHEBI:57692"/>
    </ligand>
</feature>
<dbReference type="Gene3D" id="3.50.50.60">
    <property type="entry name" value="FAD/NAD(P)-binding domain"/>
    <property type="match status" value="2"/>
</dbReference>
<dbReference type="Gene3D" id="3.30.390.30">
    <property type="match status" value="1"/>
</dbReference>
<gene>
    <name evidence="17" type="ORF">DSOL_1475</name>
</gene>
<keyword evidence="6 14" id="KW-0560">Oxidoreductase</keyword>
<evidence type="ECO:0000256" key="12">
    <source>
        <dbReference type="PIRSR" id="PIRSR000350-3"/>
    </source>
</evidence>